<feature type="non-terminal residue" evidence="2">
    <location>
        <position position="86"/>
    </location>
</feature>
<feature type="transmembrane region" description="Helical" evidence="1">
    <location>
        <begin position="25"/>
        <end position="46"/>
    </location>
</feature>
<sequence length="86" mass="9500">MTTSLLDFIPIVTGFSTYSESRLSLYASIFLCAAVICSLLVVHVTVRAKLPPLTQFPGPKSESWIFGNLLQIVSIKTKIDIWVISL</sequence>
<gene>
    <name evidence="2" type="ORF">CROQUDRAFT_663577</name>
</gene>
<organism evidence="2 3">
    <name type="scientific">Cronartium quercuum f. sp. fusiforme G11</name>
    <dbReference type="NCBI Taxonomy" id="708437"/>
    <lineage>
        <taxon>Eukaryota</taxon>
        <taxon>Fungi</taxon>
        <taxon>Dikarya</taxon>
        <taxon>Basidiomycota</taxon>
        <taxon>Pucciniomycotina</taxon>
        <taxon>Pucciniomycetes</taxon>
        <taxon>Pucciniales</taxon>
        <taxon>Coleosporiaceae</taxon>
        <taxon>Cronartium</taxon>
    </lineage>
</organism>
<protein>
    <submittedName>
        <fullName evidence="2">Uncharacterized protein</fullName>
    </submittedName>
</protein>
<comment type="caution">
    <text evidence="2">The sequence shown here is derived from an EMBL/GenBank/DDBJ whole genome shotgun (WGS) entry which is preliminary data.</text>
</comment>
<keyword evidence="3" id="KW-1185">Reference proteome</keyword>
<dbReference type="AlphaFoldDB" id="A0A9P6T732"/>
<keyword evidence="1" id="KW-0472">Membrane</keyword>
<name>A0A9P6T732_9BASI</name>
<evidence type="ECO:0000256" key="1">
    <source>
        <dbReference type="SAM" id="Phobius"/>
    </source>
</evidence>
<keyword evidence="1" id="KW-1133">Transmembrane helix</keyword>
<dbReference type="EMBL" id="MU167378">
    <property type="protein sequence ID" value="KAG0141622.1"/>
    <property type="molecule type" value="Genomic_DNA"/>
</dbReference>
<dbReference type="Proteomes" id="UP000886653">
    <property type="component" value="Unassembled WGS sequence"/>
</dbReference>
<reference evidence="2" key="1">
    <citation type="submission" date="2013-11" db="EMBL/GenBank/DDBJ databases">
        <title>Genome sequence of the fusiform rust pathogen reveals effectors for host alternation and coevolution with pine.</title>
        <authorList>
            <consortium name="DOE Joint Genome Institute"/>
            <person name="Smith K."/>
            <person name="Pendleton A."/>
            <person name="Kubisiak T."/>
            <person name="Anderson C."/>
            <person name="Salamov A."/>
            <person name="Aerts A."/>
            <person name="Riley R."/>
            <person name="Clum A."/>
            <person name="Lindquist E."/>
            <person name="Ence D."/>
            <person name="Campbell M."/>
            <person name="Kronenberg Z."/>
            <person name="Feau N."/>
            <person name="Dhillon B."/>
            <person name="Hamelin R."/>
            <person name="Burleigh J."/>
            <person name="Smith J."/>
            <person name="Yandell M."/>
            <person name="Nelson C."/>
            <person name="Grigoriev I."/>
            <person name="Davis J."/>
        </authorList>
    </citation>
    <scope>NUCLEOTIDE SEQUENCE</scope>
    <source>
        <strain evidence="2">G11</strain>
    </source>
</reference>
<accession>A0A9P6T732</accession>
<keyword evidence="1" id="KW-0812">Transmembrane</keyword>
<evidence type="ECO:0000313" key="2">
    <source>
        <dbReference type="EMBL" id="KAG0141622.1"/>
    </source>
</evidence>
<proteinExistence type="predicted"/>
<evidence type="ECO:0000313" key="3">
    <source>
        <dbReference type="Proteomes" id="UP000886653"/>
    </source>
</evidence>